<comment type="caution">
    <text evidence="1">The sequence shown here is derived from an EMBL/GenBank/DDBJ whole genome shotgun (WGS) entry which is preliminary data.</text>
</comment>
<keyword evidence="2" id="KW-1185">Reference proteome</keyword>
<evidence type="ECO:0000313" key="1">
    <source>
        <dbReference type="EMBL" id="CAG8703718.1"/>
    </source>
</evidence>
<gene>
    <name evidence="1" type="ORF">FCALED_LOCUS13599</name>
</gene>
<name>A0A9N9N5S5_9GLOM</name>
<reference evidence="1" key="1">
    <citation type="submission" date="2021-06" db="EMBL/GenBank/DDBJ databases">
        <authorList>
            <person name="Kallberg Y."/>
            <person name="Tangrot J."/>
            <person name="Rosling A."/>
        </authorList>
    </citation>
    <scope>NUCLEOTIDE SEQUENCE</scope>
    <source>
        <strain evidence="1">UK204</strain>
    </source>
</reference>
<sequence>FVLFSSTFPSFGSDGVDESFCKEHLRQSGTFSDLIPLIKQHSLDVSEDIPLNIY</sequence>
<proteinExistence type="predicted"/>
<organism evidence="1 2">
    <name type="scientific">Funneliformis caledonium</name>
    <dbReference type="NCBI Taxonomy" id="1117310"/>
    <lineage>
        <taxon>Eukaryota</taxon>
        <taxon>Fungi</taxon>
        <taxon>Fungi incertae sedis</taxon>
        <taxon>Mucoromycota</taxon>
        <taxon>Glomeromycotina</taxon>
        <taxon>Glomeromycetes</taxon>
        <taxon>Glomerales</taxon>
        <taxon>Glomeraceae</taxon>
        <taxon>Funneliformis</taxon>
    </lineage>
</organism>
<protein>
    <submittedName>
        <fullName evidence="1">1563_t:CDS:1</fullName>
    </submittedName>
</protein>
<dbReference type="Proteomes" id="UP000789570">
    <property type="component" value="Unassembled WGS sequence"/>
</dbReference>
<evidence type="ECO:0000313" key="2">
    <source>
        <dbReference type="Proteomes" id="UP000789570"/>
    </source>
</evidence>
<feature type="non-terminal residue" evidence="1">
    <location>
        <position position="1"/>
    </location>
</feature>
<accession>A0A9N9N5S5</accession>
<dbReference type="EMBL" id="CAJVPQ010008112">
    <property type="protein sequence ID" value="CAG8703718.1"/>
    <property type="molecule type" value="Genomic_DNA"/>
</dbReference>
<dbReference type="AlphaFoldDB" id="A0A9N9N5S5"/>